<comment type="similarity">
    <text evidence="1 6">Belongs to the GST superfamily. Omega family.</text>
</comment>
<evidence type="ECO:0000256" key="7">
    <source>
        <dbReference type="SAM" id="SignalP"/>
    </source>
</evidence>
<evidence type="ECO:0000256" key="1">
    <source>
        <dbReference type="ARBA" id="ARBA00011067"/>
    </source>
</evidence>
<evidence type="ECO:0000256" key="2">
    <source>
        <dbReference type="ARBA" id="ARBA00023002"/>
    </source>
</evidence>
<dbReference type="SFLD" id="SFLDG00358">
    <property type="entry name" value="Main_(cytGST)"/>
    <property type="match status" value="1"/>
</dbReference>
<dbReference type="PANTHER" id="PTHR43968:SF6">
    <property type="entry name" value="GLUTATHIONE S-TRANSFERASE OMEGA"/>
    <property type="match status" value="1"/>
</dbReference>
<feature type="signal peptide" evidence="7">
    <location>
        <begin position="1"/>
        <end position="21"/>
    </location>
</feature>
<dbReference type="InterPro" id="IPR005442">
    <property type="entry name" value="GST_omega"/>
</dbReference>
<dbReference type="EC" id="1.8.5.1" evidence="6"/>
<keyword evidence="7" id="KW-0732">Signal</keyword>
<evidence type="ECO:0000313" key="11">
    <source>
        <dbReference type="Proteomes" id="UP000270094"/>
    </source>
</evidence>
<accession>A0A3P7JM00</accession>
<keyword evidence="11" id="KW-1185">Reference proteome</keyword>
<dbReference type="PROSITE" id="PS00195">
    <property type="entry name" value="GLUTAREDOXIN_1"/>
    <property type="match status" value="1"/>
</dbReference>
<dbReference type="GO" id="GO:0004364">
    <property type="term" value="F:glutathione transferase activity"/>
    <property type="evidence" value="ECO:0007669"/>
    <property type="project" value="UniProtKB-UniRule"/>
</dbReference>
<keyword evidence="2 6" id="KW-0560">Oxidoreductase</keyword>
<dbReference type="EMBL" id="UYYB01130210">
    <property type="protein sequence ID" value="VDM84446.1"/>
    <property type="molecule type" value="Genomic_DNA"/>
</dbReference>
<dbReference type="EC" id="1.20.4.2" evidence="6"/>
<evidence type="ECO:0000259" key="9">
    <source>
        <dbReference type="PROSITE" id="PS50405"/>
    </source>
</evidence>
<evidence type="ECO:0000256" key="5">
    <source>
        <dbReference type="ARBA" id="ARBA00049544"/>
    </source>
</evidence>
<dbReference type="PRINTS" id="PR01625">
    <property type="entry name" value="GSTRNSFRASEO"/>
</dbReference>
<keyword evidence="6" id="KW-0808">Transferase</keyword>
<proteinExistence type="inferred from homology"/>
<evidence type="ECO:0000256" key="6">
    <source>
        <dbReference type="RuleBase" id="RU368071"/>
    </source>
</evidence>
<dbReference type="InterPro" id="IPR040079">
    <property type="entry name" value="Glutathione_S-Trfase"/>
</dbReference>
<dbReference type="InterPro" id="IPR004045">
    <property type="entry name" value="Glutathione_S-Trfase_N"/>
</dbReference>
<comment type="catalytic activity">
    <reaction evidence="3 6">
        <text>RX + glutathione = an S-substituted glutathione + a halide anion + H(+)</text>
        <dbReference type="Rhea" id="RHEA:16437"/>
        <dbReference type="ChEBI" id="CHEBI:15378"/>
        <dbReference type="ChEBI" id="CHEBI:16042"/>
        <dbReference type="ChEBI" id="CHEBI:17792"/>
        <dbReference type="ChEBI" id="CHEBI:57925"/>
        <dbReference type="ChEBI" id="CHEBI:90779"/>
        <dbReference type="EC" id="2.5.1.18"/>
    </reaction>
</comment>
<dbReference type="PROSITE" id="PS50404">
    <property type="entry name" value="GST_NTER"/>
    <property type="match status" value="1"/>
</dbReference>
<dbReference type="InterPro" id="IPR036249">
    <property type="entry name" value="Thioredoxin-like_sf"/>
</dbReference>
<dbReference type="SUPFAM" id="SSF52833">
    <property type="entry name" value="Thioredoxin-like"/>
    <property type="match status" value="1"/>
</dbReference>
<comment type="function">
    <text evidence="6">Exhibits glutathione-dependent thiol transferase activity. Has high dehydroascorbate reductase activity and may contribute to the recycling of ascorbic acid. Participates in the biotransformation of inorganic arsenic and reduces monomethylarsonic acid (MMA).</text>
</comment>
<name>A0A3P7JM00_STRVU</name>
<dbReference type="PANTHER" id="PTHR43968">
    <property type="match status" value="1"/>
</dbReference>
<reference evidence="10 11" key="1">
    <citation type="submission" date="2018-11" db="EMBL/GenBank/DDBJ databases">
        <authorList>
            <consortium name="Pathogen Informatics"/>
        </authorList>
    </citation>
    <scope>NUCLEOTIDE SEQUENCE [LARGE SCALE GENOMIC DNA]</scope>
</reference>
<comment type="catalytic activity">
    <reaction evidence="4 6">
        <text>methylarsonate + 2 glutathione + H(+) = methylarsonous acid + glutathione disulfide + H2O</text>
        <dbReference type="Rhea" id="RHEA:15969"/>
        <dbReference type="ChEBI" id="CHEBI:15377"/>
        <dbReference type="ChEBI" id="CHEBI:15378"/>
        <dbReference type="ChEBI" id="CHEBI:17826"/>
        <dbReference type="ChEBI" id="CHEBI:33409"/>
        <dbReference type="ChEBI" id="CHEBI:57925"/>
        <dbReference type="ChEBI" id="CHEBI:58297"/>
        <dbReference type="EC" id="1.20.4.2"/>
    </reaction>
</comment>
<dbReference type="InterPro" id="IPR036282">
    <property type="entry name" value="Glutathione-S-Trfase_C_sf"/>
</dbReference>
<dbReference type="InterPro" id="IPR010987">
    <property type="entry name" value="Glutathione-S-Trfase_C-like"/>
</dbReference>
<dbReference type="GO" id="GO:0006749">
    <property type="term" value="P:glutathione metabolic process"/>
    <property type="evidence" value="ECO:0007669"/>
    <property type="project" value="UniProtKB-UniRule"/>
</dbReference>
<organism evidence="10 11">
    <name type="scientific">Strongylus vulgaris</name>
    <name type="common">Blood worm</name>
    <dbReference type="NCBI Taxonomy" id="40348"/>
    <lineage>
        <taxon>Eukaryota</taxon>
        <taxon>Metazoa</taxon>
        <taxon>Ecdysozoa</taxon>
        <taxon>Nematoda</taxon>
        <taxon>Chromadorea</taxon>
        <taxon>Rhabditida</taxon>
        <taxon>Rhabditina</taxon>
        <taxon>Rhabditomorpha</taxon>
        <taxon>Strongyloidea</taxon>
        <taxon>Strongylidae</taxon>
        <taxon>Strongylus</taxon>
    </lineage>
</organism>
<dbReference type="GO" id="GO:0005737">
    <property type="term" value="C:cytoplasm"/>
    <property type="evidence" value="ECO:0007669"/>
    <property type="project" value="InterPro"/>
</dbReference>
<evidence type="ECO:0000259" key="8">
    <source>
        <dbReference type="PROSITE" id="PS50404"/>
    </source>
</evidence>
<dbReference type="Pfam" id="PF13417">
    <property type="entry name" value="GST_N_3"/>
    <property type="match status" value="1"/>
</dbReference>
<evidence type="ECO:0000256" key="3">
    <source>
        <dbReference type="ARBA" id="ARBA00047960"/>
    </source>
</evidence>
<dbReference type="InterPro" id="IPR050983">
    <property type="entry name" value="GST_Omega/HSP26"/>
</dbReference>
<dbReference type="GO" id="GO:0045174">
    <property type="term" value="F:glutathione dehydrogenase (ascorbate) activity"/>
    <property type="evidence" value="ECO:0007669"/>
    <property type="project" value="UniProtKB-UniRule"/>
</dbReference>
<dbReference type="OrthoDB" id="4951845at2759"/>
<feature type="chain" id="PRO_5018034736" description="Glutathione S-transferase omega" evidence="7">
    <location>
        <begin position="22"/>
        <end position="197"/>
    </location>
</feature>
<gene>
    <name evidence="10" type="ORF">SVUK_LOCUS19444</name>
</gene>
<evidence type="ECO:0000256" key="4">
    <source>
        <dbReference type="ARBA" id="ARBA00048353"/>
    </source>
</evidence>
<dbReference type="SFLD" id="SFLDS00019">
    <property type="entry name" value="Glutathione_Transferase_(cytos"/>
    <property type="match status" value="1"/>
</dbReference>
<dbReference type="Gene3D" id="3.40.30.10">
    <property type="entry name" value="Glutaredoxin"/>
    <property type="match status" value="1"/>
</dbReference>
<dbReference type="InterPro" id="IPR011767">
    <property type="entry name" value="GLR_AS"/>
</dbReference>
<comment type="catalytic activity">
    <reaction evidence="5 6">
        <text>L-dehydroascorbate + 2 glutathione = glutathione disulfide + L-ascorbate</text>
        <dbReference type="Rhea" id="RHEA:24424"/>
        <dbReference type="ChEBI" id="CHEBI:38290"/>
        <dbReference type="ChEBI" id="CHEBI:57925"/>
        <dbReference type="ChEBI" id="CHEBI:58297"/>
        <dbReference type="ChEBI" id="CHEBI:58539"/>
        <dbReference type="EC" id="1.8.5.1"/>
    </reaction>
</comment>
<protein>
    <recommendedName>
        <fullName evidence="6">Glutathione S-transferase omega</fullName>
        <shortName evidence="6">GSTO</shortName>
        <ecNumber evidence="6">1.20.4.2</ecNumber>
        <ecNumber evidence="6">1.8.5.1</ecNumber>
        <ecNumber evidence="6">2.5.1.18</ecNumber>
    </recommendedName>
    <alternativeName>
        <fullName evidence="6">Glutathione-dependent dehydroascorbate reductase</fullName>
    </alternativeName>
    <alternativeName>
        <fullName evidence="6">Monomethylarsonic acid reductase</fullName>
    </alternativeName>
</protein>
<feature type="domain" description="GST C-terminal" evidence="9">
    <location>
        <begin position="125"/>
        <end position="197"/>
    </location>
</feature>
<evidence type="ECO:0000313" key="10">
    <source>
        <dbReference type="EMBL" id="VDM84446.1"/>
    </source>
</evidence>
<dbReference type="AlphaFoldDB" id="A0A3P7JM00"/>
<dbReference type="GO" id="GO:0050610">
    <property type="term" value="F:methylarsonate reductase activity"/>
    <property type="evidence" value="ECO:0007669"/>
    <property type="project" value="UniProtKB-UniRule"/>
</dbReference>
<dbReference type="EC" id="2.5.1.18" evidence="6"/>
<dbReference type="PROSITE" id="PS50405">
    <property type="entry name" value="GST_CTER"/>
    <property type="match status" value="1"/>
</dbReference>
<dbReference type="SUPFAM" id="SSF47616">
    <property type="entry name" value="GST C-terminal domain-like"/>
    <property type="match status" value="1"/>
</dbReference>
<feature type="domain" description="GST N-terminal" evidence="8">
    <location>
        <begin position="42"/>
        <end position="120"/>
    </location>
</feature>
<sequence>MYRIVGCIVFSLWLVPTLVTTEIIGLETKSFRGGDRLGPSSLPLRLFAMRFCPWCERVLLSLARKNMSAEVINVNLSDKPEFLMQRNPEGKVPVLEDRGKIILDSALISEYLDWINPQSSILPMDPYLRAKQRMISNLLEEKVPAAVHAIVEGQRNPSERESAKVAVREALEIAERLLKSAYFGGSSIFNFPLEAFI</sequence>
<dbReference type="FunFam" id="3.40.30.10:FF:000123">
    <property type="entry name" value="Glutathione transferase o1"/>
    <property type="match status" value="1"/>
</dbReference>
<dbReference type="Proteomes" id="UP000270094">
    <property type="component" value="Unassembled WGS sequence"/>
</dbReference>